<dbReference type="GO" id="GO:0016491">
    <property type="term" value="F:oxidoreductase activity"/>
    <property type="evidence" value="ECO:0007669"/>
    <property type="project" value="UniProtKB-KW"/>
</dbReference>
<keyword evidence="4" id="KW-0560">Oxidoreductase</keyword>
<reference evidence="8 9" key="1">
    <citation type="submission" date="2013-09" db="EMBL/GenBank/DDBJ databases">
        <title>Comparative genomics of Sd1617 to representative strains in evaluating its pathogenesis.</title>
        <authorList>
            <person name="Aksomboon Vongsawan A."/>
            <person name="Kapatral V."/>
            <person name="Vaisvil B."/>
            <person name="Serichantalergs O."/>
            <person name="Hale T.L."/>
            <person name="Mason C.J."/>
        </authorList>
    </citation>
    <scope>NUCLEOTIDE SEQUENCE [LARGE SCALE GENOMIC DNA]</scope>
    <source>
        <strain evidence="8 9">1617</strain>
    </source>
</reference>
<dbReference type="Pfam" id="PF03400">
    <property type="entry name" value="DDE_Tnp_IS1"/>
    <property type="match status" value="1"/>
</dbReference>
<evidence type="ECO:0000256" key="2">
    <source>
        <dbReference type="ARBA" id="ARBA00022485"/>
    </source>
</evidence>
<dbReference type="InterPro" id="IPR005063">
    <property type="entry name" value="Transposase_27"/>
</dbReference>
<keyword evidence="6" id="KW-0411">Iron-sulfur</keyword>
<dbReference type="PROSITE" id="PS51379">
    <property type="entry name" value="4FE4S_FER_2"/>
    <property type="match status" value="1"/>
</dbReference>
<dbReference type="InterPro" id="IPR017896">
    <property type="entry name" value="4Fe4S_Fe-S-bd"/>
</dbReference>
<dbReference type="InterPro" id="IPR006006">
    <property type="entry name" value="GltD-like"/>
</dbReference>
<evidence type="ECO:0000256" key="4">
    <source>
        <dbReference type="ARBA" id="ARBA00023002"/>
    </source>
</evidence>
<gene>
    <name evidence="8" type="ORF">Asd1617_03569</name>
</gene>
<dbReference type="NCBIfam" id="TIGR01318">
    <property type="entry name" value="gltD_gamma_fam"/>
    <property type="match status" value="1"/>
</dbReference>
<dbReference type="GO" id="GO:0003677">
    <property type="term" value="F:DNA binding"/>
    <property type="evidence" value="ECO:0007669"/>
    <property type="project" value="InterPro"/>
</dbReference>
<dbReference type="Proteomes" id="UP000031647">
    <property type="component" value="Chromosome"/>
</dbReference>
<dbReference type="CDD" id="cd10554">
    <property type="entry name" value="HycB_like"/>
    <property type="match status" value="1"/>
</dbReference>
<dbReference type="Gene3D" id="3.30.70.20">
    <property type="match status" value="2"/>
</dbReference>
<keyword evidence="3" id="KW-0479">Metal-binding</keyword>
<dbReference type="GO" id="GO:0044281">
    <property type="term" value="P:small molecule metabolic process"/>
    <property type="evidence" value="ECO:0007669"/>
    <property type="project" value="UniProtKB-ARBA"/>
</dbReference>
<dbReference type="SUPFAM" id="SSF54862">
    <property type="entry name" value="4Fe-4S ferredoxins"/>
    <property type="match status" value="1"/>
</dbReference>
<evidence type="ECO:0000256" key="3">
    <source>
        <dbReference type="ARBA" id="ARBA00022723"/>
    </source>
</evidence>
<dbReference type="FunFam" id="3.50.50.60:FF:000068">
    <property type="entry name" value="Glutamate synthase small subunit"/>
    <property type="match status" value="1"/>
</dbReference>
<dbReference type="Gene3D" id="3.50.50.60">
    <property type="entry name" value="FAD/NAD(P)-binding domain"/>
    <property type="match status" value="3"/>
</dbReference>
<keyword evidence="5" id="KW-0408">Iron</keyword>
<dbReference type="KEGG" id="sdz:Asd1617_03569"/>
<dbReference type="GO" id="GO:0006313">
    <property type="term" value="P:DNA transposition"/>
    <property type="evidence" value="ECO:0007669"/>
    <property type="project" value="InterPro"/>
</dbReference>
<evidence type="ECO:0000313" key="9">
    <source>
        <dbReference type="Proteomes" id="UP000031647"/>
    </source>
</evidence>
<evidence type="ECO:0000256" key="5">
    <source>
        <dbReference type="ARBA" id="ARBA00023004"/>
    </source>
</evidence>
<dbReference type="EMBL" id="CP006736">
    <property type="protein sequence ID" value="AHA66396.1"/>
    <property type="molecule type" value="Genomic_DNA"/>
</dbReference>
<evidence type="ECO:0000259" key="7">
    <source>
        <dbReference type="PROSITE" id="PS51379"/>
    </source>
</evidence>
<protein>
    <submittedName>
        <fullName evidence="8">Oxidoreductase AegA</fullName>
    </submittedName>
</protein>
<dbReference type="NCBIfam" id="NF009408">
    <property type="entry name" value="PRK12769.1"/>
    <property type="match status" value="1"/>
</dbReference>
<evidence type="ECO:0000313" key="8">
    <source>
        <dbReference type="EMBL" id="AHA66396.1"/>
    </source>
</evidence>
<dbReference type="GO" id="GO:0051539">
    <property type="term" value="F:4 iron, 4 sulfur cluster binding"/>
    <property type="evidence" value="ECO:0007669"/>
    <property type="project" value="UniProtKB-KW"/>
</dbReference>
<dbReference type="PROSITE" id="PS00198">
    <property type="entry name" value="4FE4S_FER_1"/>
    <property type="match status" value="1"/>
</dbReference>
<dbReference type="InterPro" id="IPR036188">
    <property type="entry name" value="FAD/NAD-bd_sf"/>
</dbReference>
<accession>A0A0A6ZXP3</accession>
<dbReference type="GO" id="GO:0046872">
    <property type="term" value="F:metal ion binding"/>
    <property type="evidence" value="ECO:0007669"/>
    <property type="project" value="UniProtKB-KW"/>
</dbReference>
<dbReference type="PANTHER" id="PTHR42783">
    <property type="entry name" value="GLUTAMATE SYNTHASE [NADPH] SMALL CHAIN"/>
    <property type="match status" value="1"/>
</dbReference>
<name>A0A0A6ZXP3_SHIDY</name>
<dbReference type="SUPFAM" id="SSF51971">
    <property type="entry name" value="Nucleotide-binding domain"/>
    <property type="match status" value="1"/>
</dbReference>
<dbReference type="PATRIC" id="fig|754093.4.peg.3472"/>
<dbReference type="FunFam" id="3.50.50.60:FF:000077">
    <property type="entry name" value="Glutamate synthase small subunit"/>
    <property type="match status" value="1"/>
</dbReference>
<evidence type="ECO:0000256" key="1">
    <source>
        <dbReference type="ARBA" id="ARBA00001966"/>
    </source>
</evidence>
<comment type="cofactor">
    <cofactor evidence="1">
        <name>[4Fe-4S] cluster</name>
        <dbReference type="ChEBI" id="CHEBI:49883"/>
    </cofactor>
</comment>
<dbReference type="Pfam" id="PF07992">
    <property type="entry name" value="Pyr_redox_2"/>
    <property type="match status" value="1"/>
</dbReference>
<dbReference type="Gene3D" id="1.10.1060.10">
    <property type="entry name" value="Alpha-helical ferredoxin"/>
    <property type="match status" value="1"/>
</dbReference>
<dbReference type="InterPro" id="IPR017900">
    <property type="entry name" value="4Fe4S_Fe_S_CS"/>
</dbReference>
<dbReference type="AlphaFoldDB" id="A0A0A6ZXP3"/>
<evidence type="ECO:0000256" key="6">
    <source>
        <dbReference type="ARBA" id="ARBA00023014"/>
    </source>
</evidence>
<dbReference type="InterPro" id="IPR009051">
    <property type="entry name" value="Helical_ferredxn"/>
</dbReference>
<dbReference type="GO" id="GO:0004803">
    <property type="term" value="F:transposase activity"/>
    <property type="evidence" value="ECO:0007669"/>
    <property type="project" value="InterPro"/>
</dbReference>
<dbReference type="InterPro" id="IPR023753">
    <property type="entry name" value="FAD/NAD-binding_dom"/>
</dbReference>
<keyword evidence="2" id="KW-0004">4Fe-4S</keyword>
<dbReference type="PANTHER" id="PTHR42783:SF1">
    <property type="entry name" value="OXIDOREDUCTASE AEGA-RELATED"/>
    <property type="match status" value="1"/>
</dbReference>
<organism evidence="8 9">
    <name type="scientific">Shigella dysenteriae 1617</name>
    <dbReference type="NCBI Taxonomy" id="754093"/>
    <lineage>
        <taxon>Bacteria</taxon>
        <taxon>Pseudomonadati</taxon>
        <taxon>Pseudomonadota</taxon>
        <taxon>Gammaproteobacteria</taxon>
        <taxon>Enterobacterales</taxon>
        <taxon>Enterobacteriaceae</taxon>
        <taxon>Shigella</taxon>
    </lineage>
</organism>
<dbReference type="Pfam" id="PF13247">
    <property type="entry name" value="Fer4_11"/>
    <property type="match status" value="1"/>
</dbReference>
<feature type="domain" description="4Fe-4S ferredoxin-type" evidence="7">
    <location>
        <begin position="125"/>
        <end position="154"/>
    </location>
</feature>
<sequence length="706" mass="77257">MARKTICFSRSVEIHEKVIGTFIENTCSTNWKHHPEKLEASPKKKVVMNRFIMANSQQCLGCHACEIACVMAHNDEQHVLSQHHFHPRITVIKHQQQCSAVTCHHCEDAPCARSCPNGAISHVDDSIQVNQQKCIGCKSCVVACPFGTMQIVLTPVAAGKVKATAHKCDLCAGRENGPACVENCPADALQLVTDAALSGMAKSRRLRTARQEHQPWHASTAAQEMPIMSKVEQMQATPARGEPDKLAIEARKTGFDEIYLPFRADQAQREASRCLKCGEHSVCEWTCPLHNHIPQWIELVKAGDIDAAVELSHQTNTLPEITGRVCPQDRLCEGACTIRDEHGAVTIGNIERYISDQALAKGWRPDLSHVTKVDKRVAIIGAGPAGLACADVLTRNGVAVTVYDRHPEIGGLLTFGIPSFKLDKSLLARRREIFSVMGIHFELNCEVGKDVSLDSLLEQYDAVFVGVGTYRSMKAGLPNEDAPGVYDALPFLIANTKQVMGLEELPEEPFINTAGLNVVVLGGGDTAMDCVRTALRHGASNVTCAYRRDEANMPGSKKEVKNAREEGANFEFNVQPVALELNEQGHVCGIRFLRTRLGEPDAQGRRRPVLVEGSEFVMPADAVIMAFGFNPHGMPWLESHGVTVDKWGRIIADVESQYRYQTTNPKIFAGGDAVRGADLVVTAMAEGRHAAQGIIDWLGVKSVKSH</sequence>
<dbReference type="InterPro" id="IPR028261">
    <property type="entry name" value="DPD_II"/>
</dbReference>
<proteinExistence type="predicted"/>
<dbReference type="PRINTS" id="PR00419">
    <property type="entry name" value="ADXRDTASE"/>
</dbReference>
<dbReference type="Pfam" id="PF14691">
    <property type="entry name" value="Fer4_20"/>
    <property type="match status" value="1"/>
</dbReference>
<dbReference type="HOGENOM" id="CLU_000422_3_3_6"/>